<feature type="transmembrane region" description="Helical" evidence="2">
    <location>
        <begin position="509"/>
        <end position="531"/>
    </location>
</feature>
<evidence type="ECO:0000313" key="4">
    <source>
        <dbReference type="Proteomes" id="UP001358417"/>
    </source>
</evidence>
<evidence type="ECO:0000256" key="1">
    <source>
        <dbReference type="SAM" id="MobiDB-lite"/>
    </source>
</evidence>
<protein>
    <submittedName>
        <fullName evidence="3">Uncharacterized protein</fullName>
    </submittedName>
</protein>
<dbReference type="GeneID" id="89968804"/>
<dbReference type="AlphaFoldDB" id="A0AAV9NUN9"/>
<accession>A0AAV9NUN9</accession>
<dbReference type="Proteomes" id="UP001358417">
    <property type="component" value="Unassembled WGS sequence"/>
</dbReference>
<keyword evidence="2" id="KW-1133">Transmembrane helix</keyword>
<dbReference type="EMBL" id="JAVRRD010000001">
    <property type="protein sequence ID" value="KAK5064748.1"/>
    <property type="molecule type" value="Genomic_DNA"/>
</dbReference>
<feature type="transmembrane region" description="Helical" evidence="2">
    <location>
        <begin position="111"/>
        <end position="131"/>
    </location>
</feature>
<keyword evidence="2" id="KW-0472">Membrane</keyword>
<comment type="caution">
    <text evidence="3">The sequence shown here is derived from an EMBL/GenBank/DDBJ whole genome shotgun (WGS) entry which is preliminary data.</text>
</comment>
<keyword evidence="4" id="KW-1185">Reference proteome</keyword>
<proteinExistence type="predicted"/>
<evidence type="ECO:0000313" key="3">
    <source>
        <dbReference type="EMBL" id="KAK5064748.1"/>
    </source>
</evidence>
<sequence>MEKHPQSPFVESVSAPLTFSDTLSPLRTTTSRRSDVPTALRSPWRHSVSTRHGPLPTSRTVREFRAGRQRRRLFAQGFTQFLITVIMCGLLAVCLAVFGRLSWMSVHQVKAFNALIVLLSLFLGNNLTSSFKEMALIVRWRILAANYRSLDEFDLIMHCESLRKVLKLCWVARERGRALFWLNKTQLLCLVWVGVNILLQILVALLGLTYNLDTSTIPARRLGLISIANFSIIDDPWTTTDPGFDSQLGSSNIYGSQSQYYAYQPVEPELSGDAAVWGRPSSPTIYYNKNYTTFTYVFEDSNPANPDLTLLSYRNISATTTCVKLEIVQGGNGSSSILTFIDENRVQRTINVARVGPGAMTYVGVLNSTCGPRCTNIMALQSANGDTIPTPSFFSCQNTMTPIHGIERYLMGNATEAAFQIPELQTRMLAGAIGWTGFNFTMGDTYQYARYPTQSWWSPNFPANETRIAMNIMEYSIGAVASFDYNGPRSNVTGYYPIPAQEVDIQWKWSATILVVTPFVHLIALVCVIAWGNSAIIRDASCLSTAKLLRPIVEKLGDSGCLLSGQEIAEELESVRVKYGWREPASALVFSNEIDQHYVRHVDILEEHEGFGEQGSMPQGRYDGLGVESDRKDQCLRDFDERAALLQRRRTRRSMSL</sequence>
<feature type="transmembrane region" description="Helical" evidence="2">
    <location>
        <begin position="78"/>
        <end position="99"/>
    </location>
</feature>
<reference evidence="3 4" key="1">
    <citation type="submission" date="2023-08" db="EMBL/GenBank/DDBJ databases">
        <title>Black Yeasts Isolated from many extreme environments.</title>
        <authorList>
            <person name="Coleine C."/>
            <person name="Stajich J.E."/>
            <person name="Selbmann L."/>
        </authorList>
    </citation>
    <scope>NUCLEOTIDE SEQUENCE [LARGE SCALE GENOMIC DNA]</scope>
    <source>
        <strain evidence="3 4">CCFEE 5792</strain>
    </source>
</reference>
<keyword evidence="2" id="KW-0812">Transmembrane</keyword>
<evidence type="ECO:0000256" key="2">
    <source>
        <dbReference type="SAM" id="Phobius"/>
    </source>
</evidence>
<organism evidence="3 4">
    <name type="scientific">Exophiala bonariae</name>
    <dbReference type="NCBI Taxonomy" id="1690606"/>
    <lineage>
        <taxon>Eukaryota</taxon>
        <taxon>Fungi</taxon>
        <taxon>Dikarya</taxon>
        <taxon>Ascomycota</taxon>
        <taxon>Pezizomycotina</taxon>
        <taxon>Eurotiomycetes</taxon>
        <taxon>Chaetothyriomycetidae</taxon>
        <taxon>Chaetothyriales</taxon>
        <taxon>Herpotrichiellaceae</taxon>
        <taxon>Exophiala</taxon>
    </lineage>
</organism>
<dbReference type="RefSeq" id="XP_064712072.1">
    <property type="nucleotide sequence ID" value="XM_064844212.1"/>
</dbReference>
<name>A0AAV9NUN9_9EURO</name>
<feature type="transmembrane region" description="Helical" evidence="2">
    <location>
        <begin position="187"/>
        <end position="210"/>
    </location>
</feature>
<feature type="region of interest" description="Disordered" evidence="1">
    <location>
        <begin position="28"/>
        <end position="56"/>
    </location>
</feature>
<gene>
    <name evidence="3" type="ORF">LTR84_000582</name>
</gene>